<feature type="region of interest" description="Disordered" evidence="6">
    <location>
        <begin position="250"/>
        <end position="275"/>
    </location>
</feature>
<proteinExistence type="predicted"/>
<dbReference type="Gene3D" id="1.10.510.10">
    <property type="entry name" value="Transferase(Phosphotransferase) domain 1"/>
    <property type="match status" value="1"/>
</dbReference>
<reference evidence="8" key="1">
    <citation type="journal article" date="2020" name="Phytopathology">
        <title>Genome Sequence Resources of Colletotrichum truncatum, C. plurivorum, C. musicola, and C. sojae: Four Species Pathogenic to Soybean (Glycine max).</title>
        <authorList>
            <person name="Rogerio F."/>
            <person name="Boufleur T.R."/>
            <person name="Ciampi-Guillardi M."/>
            <person name="Sukno S.A."/>
            <person name="Thon M.R."/>
            <person name="Massola Junior N.S."/>
            <person name="Baroncelli R."/>
        </authorList>
    </citation>
    <scope>NUCLEOTIDE SEQUENCE</scope>
    <source>
        <strain evidence="8">LFN0074</strain>
    </source>
</reference>
<sequence>MSSPAATPPSEDPTAAKDCRFQSSGTPCEWAESYHPGGFHPVHFGDVFRNRYEVIRKPGNGSFSTVWLALDSDNGVVHGDLQSGNILFGLQELSELGLETLRQTESNSRVDLLRRVDGKQDRWAPRYLAVSEPLSKYALSGPDEVAKLADLGAAFFSSDPPQSVVTPMSLRAPETILDEKIGSGIDIWSLGCLLFEFITGTSLFRLPPFGLSDEGLRDEHLIQLTDVIQPLPENLLAKWSASSKYYGPNGERLDLRPQDLEDEDAPSEDDLSDEDASEIGYDLEVQPPKPYNSLEKLVNAHKAAEVDEEEEGQIVSLLRSIFQYDAARRPSAADLLQHPWLSS</sequence>
<dbReference type="InterPro" id="IPR011009">
    <property type="entry name" value="Kinase-like_dom_sf"/>
</dbReference>
<dbReference type="GO" id="GO:0005524">
    <property type="term" value="F:ATP binding"/>
    <property type="evidence" value="ECO:0007669"/>
    <property type="project" value="UniProtKB-KW"/>
</dbReference>
<dbReference type="GO" id="GO:0004674">
    <property type="term" value="F:protein serine/threonine kinase activity"/>
    <property type="evidence" value="ECO:0007669"/>
    <property type="project" value="UniProtKB-KW"/>
</dbReference>
<dbReference type="PANTHER" id="PTHR45646">
    <property type="entry name" value="SERINE/THREONINE-PROTEIN KINASE DOA-RELATED"/>
    <property type="match status" value="1"/>
</dbReference>
<evidence type="ECO:0000256" key="4">
    <source>
        <dbReference type="ARBA" id="ARBA00022777"/>
    </source>
</evidence>
<dbReference type="AlphaFoldDB" id="A0A8H6IS57"/>
<feature type="compositionally biased region" description="Acidic residues" evidence="6">
    <location>
        <begin position="260"/>
        <end position="275"/>
    </location>
</feature>
<evidence type="ECO:0000256" key="3">
    <source>
        <dbReference type="ARBA" id="ARBA00022741"/>
    </source>
</evidence>
<dbReference type="SMART" id="SM00220">
    <property type="entry name" value="S_TKc"/>
    <property type="match status" value="1"/>
</dbReference>
<keyword evidence="1" id="KW-0723">Serine/threonine-protein kinase</keyword>
<evidence type="ECO:0000259" key="7">
    <source>
        <dbReference type="PROSITE" id="PS50011"/>
    </source>
</evidence>
<dbReference type="PANTHER" id="PTHR45646:SF11">
    <property type="entry name" value="SERINE_THREONINE-PROTEIN KINASE DOA"/>
    <property type="match status" value="1"/>
</dbReference>
<protein>
    <submittedName>
        <fullName evidence="8">Serine/threonine-protein kinase SRPK3</fullName>
    </submittedName>
</protein>
<keyword evidence="5" id="KW-0067">ATP-binding</keyword>
<accession>A0A8H6IS57</accession>
<dbReference type="Pfam" id="PF00069">
    <property type="entry name" value="Pkinase"/>
    <property type="match status" value="1"/>
</dbReference>
<dbReference type="InterPro" id="IPR051175">
    <property type="entry name" value="CLK_kinases"/>
</dbReference>
<dbReference type="Gene3D" id="3.30.200.20">
    <property type="entry name" value="Phosphorylase Kinase, domain 1"/>
    <property type="match status" value="1"/>
</dbReference>
<dbReference type="OrthoDB" id="5979581at2759"/>
<dbReference type="InterPro" id="IPR000719">
    <property type="entry name" value="Prot_kinase_dom"/>
</dbReference>
<dbReference type="Proteomes" id="UP000639643">
    <property type="component" value="Unassembled WGS sequence"/>
</dbReference>
<comment type="caution">
    <text evidence="8">The sequence shown here is derived from an EMBL/GenBank/DDBJ whole genome shotgun (WGS) entry which is preliminary data.</text>
</comment>
<dbReference type="EMBL" id="WIGM01001533">
    <property type="protein sequence ID" value="KAF6794952.1"/>
    <property type="molecule type" value="Genomic_DNA"/>
</dbReference>
<keyword evidence="9" id="KW-1185">Reference proteome</keyword>
<evidence type="ECO:0000313" key="9">
    <source>
        <dbReference type="Proteomes" id="UP000639643"/>
    </source>
</evidence>
<keyword evidence="4 8" id="KW-0418">Kinase</keyword>
<keyword evidence="2" id="KW-0808">Transferase</keyword>
<dbReference type="SUPFAM" id="SSF56112">
    <property type="entry name" value="Protein kinase-like (PK-like)"/>
    <property type="match status" value="1"/>
</dbReference>
<evidence type="ECO:0000256" key="6">
    <source>
        <dbReference type="SAM" id="MobiDB-lite"/>
    </source>
</evidence>
<evidence type="ECO:0000256" key="2">
    <source>
        <dbReference type="ARBA" id="ARBA00022679"/>
    </source>
</evidence>
<organism evidence="8 9">
    <name type="scientific">Colletotrichum musicola</name>
    <dbReference type="NCBI Taxonomy" id="2175873"/>
    <lineage>
        <taxon>Eukaryota</taxon>
        <taxon>Fungi</taxon>
        <taxon>Dikarya</taxon>
        <taxon>Ascomycota</taxon>
        <taxon>Pezizomycotina</taxon>
        <taxon>Sordariomycetes</taxon>
        <taxon>Hypocreomycetidae</taxon>
        <taxon>Glomerellales</taxon>
        <taxon>Glomerellaceae</taxon>
        <taxon>Colletotrichum</taxon>
        <taxon>Colletotrichum orchidearum species complex</taxon>
    </lineage>
</organism>
<gene>
    <name evidence="8" type="ORF">CMUS01_15975</name>
</gene>
<evidence type="ECO:0000256" key="5">
    <source>
        <dbReference type="ARBA" id="ARBA00022840"/>
    </source>
</evidence>
<keyword evidence="3" id="KW-0547">Nucleotide-binding</keyword>
<evidence type="ECO:0000256" key="1">
    <source>
        <dbReference type="ARBA" id="ARBA00022527"/>
    </source>
</evidence>
<evidence type="ECO:0000313" key="8">
    <source>
        <dbReference type="EMBL" id="KAF6794952.1"/>
    </source>
</evidence>
<name>A0A8H6IS57_9PEZI</name>
<feature type="domain" description="Protein kinase" evidence="7">
    <location>
        <begin position="1"/>
        <end position="341"/>
    </location>
</feature>
<dbReference type="PROSITE" id="PS50011">
    <property type="entry name" value="PROTEIN_KINASE_DOM"/>
    <property type="match status" value="1"/>
</dbReference>